<keyword evidence="2" id="KW-0808">Transferase</keyword>
<dbReference type="RefSeq" id="XP_007916084.1">
    <property type="nucleotide sequence ID" value="XM_007917893.1"/>
</dbReference>
<dbReference type="Pfam" id="PF08241">
    <property type="entry name" value="Methyltransf_11"/>
    <property type="match status" value="1"/>
</dbReference>
<evidence type="ECO:0000313" key="2">
    <source>
        <dbReference type="EMBL" id="EON99102.1"/>
    </source>
</evidence>
<feature type="domain" description="Methyltransferase type 11" evidence="1">
    <location>
        <begin position="48"/>
        <end position="151"/>
    </location>
</feature>
<accession>R8BIN4</accession>
<dbReference type="KEGG" id="tmn:UCRPA7_5346"/>
<protein>
    <submittedName>
        <fullName evidence="2">Putative methyltransferase type 11 protein</fullName>
    </submittedName>
</protein>
<dbReference type="GeneID" id="19325891"/>
<evidence type="ECO:0000313" key="3">
    <source>
        <dbReference type="Proteomes" id="UP000014074"/>
    </source>
</evidence>
<keyword evidence="3" id="KW-1185">Reference proteome</keyword>
<sequence length="260" mass="28998">MSSQNIYDQADFFANYAGIDRSVLGLAGAPEWPRLRALLPDLAGRRVLDLGCGFGWFCRWARSGAPEGGGAAAVHGVDLSSNMLERARRMTSESGLDGITYEQADLETLPLAEAETYDVVFSSLALHYLVSLPRLVRGVHRALRPGGAFVFSVEHPIFTAPSRPGIVKVQGEDGKERRYWPLDDYQREGLRVTDWLAEGVRKQHRTAGTYIGLLLEAGFELTAFDEWFPRDGELADKQEWERNEMVKPTFLLVRAVKKAV</sequence>
<dbReference type="InterPro" id="IPR013216">
    <property type="entry name" value="Methyltransf_11"/>
</dbReference>
<dbReference type="SUPFAM" id="SSF53335">
    <property type="entry name" value="S-adenosyl-L-methionine-dependent methyltransferases"/>
    <property type="match status" value="1"/>
</dbReference>
<dbReference type="OrthoDB" id="66144at2759"/>
<dbReference type="HOGENOM" id="CLU_049749_4_0_1"/>
<dbReference type="InterPro" id="IPR029063">
    <property type="entry name" value="SAM-dependent_MTases_sf"/>
</dbReference>
<dbReference type="Proteomes" id="UP000014074">
    <property type="component" value="Unassembled WGS sequence"/>
</dbReference>
<dbReference type="GO" id="GO:0010420">
    <property type="term" value="F:polyprenyldihydroxybenzoate methyltransferase activity"/>
    <property type="evidence" value="ECO:0007669"/>
    <property type="project" value="TreeGrafter"/>
</dbReference>
<evidence type="ECO:0000259" key="1">
    <source>
        <dbReference type="Pfam" id="PF08241"/>
    </source>
</evidence>
<keyword evidence="2" id="KW-0489">Methyltransferase</keyword>
<dbReference type="GO" id="GO:0032259">
    <property type="term" value="P:methylation"/>
    <property type="evidence" value="ECO:0007669"/>
    <property type="project" value="UniProtKB-KW"/>
</dbReference>
<dbReference type="CDD" id="cd02440">
    <property type="entry name" value="AdoMet_MTases"/>
    <property type="match status" value="1"/>
</dbReference>
<reference evidence="3" key="1">
    <citation type="journal article" date="2013" name="Genome Announc.">
        <title>Draft genome sequence of the ascomycete Phaeoacremonium aleophilum strain UCR-PA7, a causal agent of the esca disease complex in grapevines.</title>
        <authorList>
            <person name="Blanco-Ulate B."/>
            <person name="Rolshausen P."/>
            <person name="Cantu D."/>
        </authorList>
    </citation>
    <scope>NUCLEOTIDE SEQUENCE [LARGE SCALE GENOMIC DNA]</scope>
    <source>
        <strain evidence="3">UCR-PA7</strain>
    </source>
</reference>
<proteinExistence type="predicted"/>
<dbReference type="eggNOG" id="ENOG502S0AA">
    <property type="taxonomic scope" value="Eukaryota"/>
</dbReference>
<dbReference type="EMBL" id="KB933178">
    <property type="protein sequence ID" value="EON99102.1"/>
    <property type="molecule type" value="Genomic_DNA"/>
</dbReference>
<dbReference type="AlphaFoldDB" id="R8BIN4"/>
<organism evidence="2 3">
    <name type="scientific">Phaeoacremonium minimum (strain UCR-PA7)</name>
    <name type="common">Esca disease fungus</name>
    <name type="synonym">Togninia minima</name>
    <dbReference type="NCBI Taxonomy" id="1286976"/>
    <lineage>
        <taxon>Eukaryota</taxon>
        <taxon>Fungi</taxon>
        <taxon>Dikarya</taxon>
        <taxon>Ascomycota</taxon>
        <taxon>Pezizomycotina</taxon>
        <taxon>Sordariomycetes</taxon>
        <taxon>Sordariomycetidae</taxon>
        <taxon>Togniniales</taxon>
        <taxon>Togniniaceae</taxon>
        <taxon>Phaeoacremonium</taxon>
    </lineage>
</organism>
<dbReference type="Gene3D" id="3.40.50.150">
    <property type="entry name" value="Vaccinia Virus protein VP39"/>
    <property type="match status" value="1"/>
</dbReference>
<dbReference type="PANTHER" id="PTHR43464">
    <property type="entry name" value="METHYLTRANSFERASE"/>
    <property type="match status" value="1"/>
</dbReference>
<dbReference type="PANTHER" id="PTHR43464:SF88">
    <property type="entry name" value="METHYLTRANSFERASE DOMAIN-CONTAINING PROTEIN-RELATED"/>
    <property type="match status" value="1"/>
</dbReference>
<gene>
    <name evidence="2" type="ORF">UCRPA7_5346</name>
</gene>
<name>R8BIN4_PHAM7</name>